<gene>
    <name evidence="3" type="ORF">CALVIDRAFT_540468</name>
</gene>
<accession>A0A167IVC9</accession>
<dbReference type="AlphaFoldDB" id="A0A167IVC9"/>
<reference evidence="3 4" key="1">
    <citation type="journal article" date="2016" name="Mol. Biol. Evol.">
        <title>Comparative Genomics of Early-Diverging Mushroom-Forming Fungi Provides Insights into the Origins of Lignocellulose Decay Capabilities.</title>
        <authorList>
            <person name="Nagy L.G."/>
            <person name="Riley R."/>
            <person name="Tritt A."/>
            <person name="Adam C."/>
            <person name="Daum C."/>
            <person name="Floudas D."/>
            <person name="Sun H."/>
            <person name="Yadav J.S."/>
            <person name="Pangilinan J."/>
            <person name="Larsson K.H."/>
            <person name="Matsuura K."/>
            <person name="Barry K."/>
            <person name="Labutti K."/>
            <person name="Kuo R."/>
            <person name="Ohm R.A."/>
            <person name="Bhattacharya S.S."/>
            <person name="Shirouzu T."/>
            <person name="Yoshinaga Y."/>
            <person name="Martin F.M."/>
            <person name="Grigoriev I.V."/>
            <person name="Hibbett D.S."/>
        </authorList>
    </citation>
    <scope>NUCLEOTIDE SEQUENCE [LARGE SCALE GENOMIC DNA]</scope>
    <source>
        <strain evidence="3 4">TUFC12733</strain>
    </source>
</reference>
<feature type="signal peptide" evidence="2">
    <location>
        <begin position="1"/>
        <end position="19"/>
    </location>
</feature>
<sequence length="337" mass="37418">MRASTAVLFTAAIAASSLAAPVLREDETALDSRGVGKVVEKVAKHFEKHGGAYKTIAKTAGGAYNAFNSRDIEDADFELSERDFEELAELDERELDEVLSGLDERSLFSIAGKLIEKGVKHEAKHAAGNAANNQNNNQNKQRSLEDDEDLEEREFDEELEERNMFGMAGKFIKHGGRHGAMRGARHGAGAASNGQEQPQQRSLEDEEDLEEREFDEELEERNMIGMAGKFLKHGGRHGAMRGARHGASAAGNSQEQPQQRSLEDIDDEMDFEMRDVDELNISLLGRSVPEDELEWVVDMRDVEGEEDLEERSKIGNFFKKIGNGIKKGFQAVAKVIL</sequence>
<keyword evidence="4" id="KW-1185">Reference proteome</keyword>
<feature type="region of interest" description="Disordered" evidence="1">
    <location>
        <begin position="127"/>
        <end position="213"/>
    </location>
</feature>
<evidence type="ECO:0000313" key="4">
    <source>
        <dbReference type="Proteomes" id="UP000076738"/>
    </source>
</evidence>
<proteinExistence type="predicted"/>
<feature type="compositionally biased region" description="Low complexity" evidence="1">
    <location>
        <begin position="127"/>
        <end position="139"/>
    </location>
</feature>
<dbReference type="Proteomes" id="UP000076738">
    <property type="component" value="Unassembled WGS sequence"/>
</dbReference>
<evidence type="ECO:0000256" key="1">
    <source>
        <dbReference type="SAM" id="MobiDB-lite"/>
    </source>
</evidence>
<evidence type="ECO:0000313" key="3">
    <source>
        <dbReference type="EMBL" id="KZO93002.1"/>
    </source>
</evidence>
<dbReference type="EMBL" id="KV417305">
    <property type="protein sequence ID" value="KZO93002.1"/>
    <property type="molecule type" value="Genomic_DNA"/>
</dbReference>
<feature type="chain" id="PRO_5007888482" evidence="2">
    <location>
        <begin position="20"/>
        <end position="337"/>
    </location>
</feature>
<organism evidence="3 4">
    <name type="scientific">Calocera viscosa (strain TUFC12733)</name>
    <dbReference type="NCBI Taxonomy" id="1330018"/>
    <lineage>
        <taxon>Eukaryota</taxon>
        <taxon>Fungi</taxon>
        <taxon>Dikarya</taxon>
        <taxon>Basidiomycota</taxon>
        <taxon>Agaricomycotina</taxon>
        <taxon>Dacrymycetes</taxon>
        <taxon>Dacrymycetales</taxon>
        <taxon>Dacrymycetaceae</taxon>
        <taxon>Calocera</taxon>
    </lineage>
</organism>
<keyword evidence="2" id="KW-0732">Signal</keyword>
<feature type="compositionally biased region" description="Acidic residues" evidence="1">
    <location>
        <begin position="145"/>
        <end position="160"/>
    </location>
</feature>
<feature type="compositionally biased region" description="Basic residues" evidence="1">
    <location>
        <begin position="171"/>
        <end position="185"/>
    </location>
</feature>
<protein>
    <submittedName>
        <fullName evidence="3">Uncharacterized protein</fullName>
    </submittedName>
</protein>
<feature type="region of interest" description="Disordered" evidence="1">
    <location>
        <begin position="236"/>
        <end position="260"/>
    </location>
</feature>
<feature type="compositionally biased region" description="Acidic residues" evidence="1">
    <location>
        <begin position="204"/>
        <end position="213"/>
    </location>
</feature>
<dbReference type="OrthoDB" id="3415466at2759"/>
<evidence type="ECO:0000256" key="2">
    <source>
        <dbReference type="SAM" id="SignalP"/>
    </source>
</evidence>
<name>A0A167IVC9_CALVF</name>